<evidence type="ECO:0000256" key="2">
    <source>
        <dbReference type="ARBA" id="ARBA00034247"/>
    </source>
</evidence>
<dbReference type="SUPFAM" id="SSF48452">
    <property type="entry name" value="TPR-like"/>
    <property type="match status" value="1"/>
</dbReference>
<dbReference type="EC" id="2.7.7.65" evidence="1"/>
<dbReference type="PROSITE" id="PS50887">
    <property type="entry name" value="GGDEF"/>
    <property type="match status" value="1"/>
</dbReference>
<dbReference type="InterPro" id="IPR011990">
    <property type="entry name" value="TPR-like_helical_dom_sf"/>
</dbReference>
<proteinExistence type="predicted"/>
<dbReference type="PANTHER" id="PTHR45138">
    <property type="entry name" value="REGULATORY COMPONENTS OF SENSORY TRANSDUCTION SYSTEM"/>
    <property type="match status" value="1"/>
</dbReference>
<dbReference type="PANTHER" id="PTHR45138:SF9">
    <property type="entry name" value="DIGUANYLATE CYCLASE DGCM-RELATED"/>
    <property type="match status" value="1"/>
</dbReference>
<dbReference type="SUPFAM" id="SSF55073">
    <property type="entry name" value="Nucleotide cyclase"/>
    <property type="match status" value="1"/>
</dbReference>
<dbReference type="GO" id="GO:0052621">
    <property type="term" value="F:diguanylate cyclase activity"/>
    <property type="evidence" value="ECO:0007669"/>
    <property type="project" value="UniProtKB-EC"/>
</dbReference>
<protein>
    <recommendedName>
        <fullName evidence="1">diguanylate cyclase</fullName>
        <ecNumber evidence="1">2.7.7.65</ecNumber>
    </recommendedName>
</protein>
<sequence>MAPDSAPSLSPEPGAQDPLTALILLPRFADRDGLTRALGIPPGADRSQRITAAWFLRQYDGQRTPALVEGLLADPWLVQGDSPLQCHARARVQLALADAWNLRGDHESALRLAGEARDGFRTLGHLAGQSDADWVAANIVHDLGDARMRNQFMRSAAALAEAAGDTDRLATAEMALACFAAFEDAPAAGIAWKATARRSEDSPSPALRALAQFFLFITEWGRGACDAALAHALLSIQASEECGQMRRALLDNANVASLLMELGDLEAAAARLSHRLDVARHCAWPHPLGCTLSVFSEVLVRQGRAEEARGMAREAVTVLARVPRTTHFLHAQLALADAELECGDVDAAERGFMLVNEQGRHVELVEDRAYALFGLARVAHARQDLPRARALLDKALQQPHLDPDQALRTLICLSRVSQAQVDAGAADVCPDEPVALLERALRIADEQLEGAQRHELLLELADRLQARRRDPDAIVALRGALQALAADKRRATERQGMAMEARHRSETVLAEAQHHRELARKEAARASELQATNRELSRAVAALEAAQRELMERHQQLQQANERIQELSLTDPLTGLRNRRFLTQVIDKAVAETLRAHARPAQAPDPLADGPGPGRDLLFFLLDVDHFKQINDRHGHATGDAVLVEVAARLREATRGEDLLVRWGGEEFLIVVRHARREETALVAERLLASLRDAPIRLPTGEVLHCTASLGAASFPELPTLPPGTSDAPPLSGSWERALERADAALYEAKRLGRNRWSE</sequence>
<dbReference type="Gene3D" id="1.25.40.10">
    <property type="entry name" value="Tetratricopeptide repeat domain"/>
    <property type="match status" value="1"/>
</dbReference>
<dbReference type="InterPro" id="IPR000160">
    <property type="entry name" value="GGDEF_dom"/>
</dbReference>
<name>A0A0U3LL64_9BURK</name>
<keyword evidence="4" id="KW-1185">Reference proteome</keyword>
<comment type="catalytic activity">
    <reaction evidence="2">
        <text>2 GTP = 3',3'-c-di-GMP + 2 diphosphate</text>
        <dbReference type="Rhea" id="RHEA:24898"/>
        <dbReference type="ChEBI" id="CHEBI:33019"/>
        <dbReference type="ChEBI" id="CHEBI:37565"/>
        <dbReference type="ChEBI" id="CHEBI:58805"/>
        <dbReference type="EC" id="2.7.7.65"/>
    </reaction>
</comment>
<dbReference type="KEGG" id="rdp:RD2015_1146"/>
<dbReference type="Proteomes" id="UP000060699">
    <property type="component" value="Chromosome"/>
</dbReference>
<dbReference type="SMART" id="SM00267">
    <property type="entry name" value="GGDEF"/>
    <property type="match status" value="1"/>
</dbReference>
<gene>
    <name evidence="3" type="ORF">RD2015_1146</name>
</gene>
<dbReference type="RefSeq" id="WP_058934057.1">
    <property type="nucleotide sequence ID" value="NZ_CP013729.1"/>
</dbReference>
<dbReference type="Gene3D" id="3.30.70.270">
    <property type="match status" value="1"/>
</dbReference>
<evidence type="ECO:0000313" key="4">
    <source>
        <dbReference type="Proteomes" id="UP000060699"/>
    </source>
</evidence>
<dbReference type="OrthoDB" id="8728894at2"/>
<evidence type="ECO:0000256" key="1">
    <source>
        <dbReference type="ARBA" id="ARBA00012528"/>
    </source>
</evidence>
<dbReference type="InterPro" id="IPR050469">
    <property type="entry name" value="Diguanylate_Cyclase"/>
</dbReference>
<dbReference type="InterPro" id="IPR043128">
    <property type="entry name" value="Rev_trsase/Diguanyl_cyclase"/>
</dbReference>
<dbReference type="InterPro" id="IPR029787">
    <property type="entry name" value="Nucleotide_cyclase"/>
</dbReference>
<evidence type="ECO:0000313" key="3">
    <source>
        <dbReference type="EMBL" id="ALV05639.1"/>
    </source>
</evidence>
<dbReference type="AlphaFoldDB" id="A0A0U3LL64"/>
<dbReference type="NCBIfam" id="TIGR00254">
    <property type="entry name" value="GGDEF"/>
    <property type="match status" value="1"/>
</dbReference>
<dbReference type="CDD" id="cd01949">
    <property type="entry name" value="GGDEF"/>
    <property type="match status" value="1"/>
</dbReference>
<reference evidence="3 4" key="1">
    <citation type="submission" date="2015-12" db="EMBL/GenBank/DDBJ databases">
        <title>Complete genome of Roseateles depolymerans KCTC 42856.</title>
        <authorList>
            <person name="Kim K.M."/>
        </authorList>
    </citation>
    <scope>NUCLEOTIDE SEQUENCE [LARGE SCALE GENOMIC DNA]</scope>
    <source>
        <strain evidence="3 4">KCTC 42856</strain>
    </source>
</reference>
<accession>A0A0U3LL64</accession>
<dbReference type="EMBL" id="CP013729">
    <property type="protein sequence ID" value="ALV05639.1"/>
    <property type="molecule type" value="Genomic_DNA"/>
</dbReference>
<organism evidence="3 4">
    <name type="scientific">Roseateles depolymerans</name>
    <dbReference type="NCBI Taxonomy" id="76731"/>
    <lineage>
        <taxon>Bacteria</taxon>
        <taxon>Pseudomonadati</taxon>
        <taxon>Pseudomonadota</taxon>
        <taxon>Betaproteobacteria</taxon>
        <taxon>Burkholderiales</taxon>
        <taxon>Sphaerotilaceae</taxon>
        <taxon>Roseateles</taxon>
    </lineage>
</organism>
<dbReference type="STRING" id="76731.RD2015_1146"/>
<dbReference type="Pfam" id="PF00990">
    <property type="entry name" value="GGDEF"/>
    <property type="match status" value="1"/>
</dbReference>